<gene>
    <name evidence="1" type="ORF">HYDPIDRAFT_114753</name>
</gene>
<evidence type="ECO:0000313" key="1">
    <source>
        <dbReference type="EMBL" id="KIJ62267.1"/>
    </source>
</evidence>
<dbReference type="Proteomes" id="UP000053820">
    <property type="component" value="Unassembled WGS sequence"/>
</dbReference>
<keyword evidence="2" id="KW-1185">Reference proteome</keyword>
<name>A0A0C9WD90_9AGAM</name>
<sequence>MTFAHRSEPASPTASDLVGTTLAVFYLIPVLSIPTSPCTYYHHYLSSITLGVLRHSGKACISRFGRI</sequence>
<evidence type="ECO:0000313" key="2">
    <source>
        <dbReference type="Proteomes" id="UP000053820"/>
    </source>
</evidence>
<reference evidence="1 2" key="1">
    <citation type="submission" date="2014-04" db="EMBL/GenBank/DDBJ databases">
        <title>Evolutionary Origins and Diversification of the Mycorrhizal Mutualists.</title>
        <authorList>
            <consortium name="DOE Joint Genome Institute"/>
            <consortium name="Mycorrhizal Genomics Consortium"/>
            <person name="Kohler A."/>
            <person name="Kuo A."/>
            <person name="Nagy L.G."/>
            <person name="Floudas D."/>
            <person name="Copeland A."/>
            <person name="Barry K.W."/>
            <person name="Cichocki N."/>
            <person name="Veneault-Fourrey C."/>
            <person name="LaButti K."/>
            <person name="Lindquist E.A."/>
            <person name="Lipzen A."/>
            <person name="Lundell T."/>
            <person name="Morin E."/>
            <person name="Murat C."/>
            <person name="Riley R."/>
            <person name="Ohm R."/>
            <person name="Sun H."/>
            <person name="Tunlid A."/>
            <person name="Henrissat B."/>
            <person name="Grigoriev I.V."/>
            <person name="Hibbett D.S."/>
            <person name="Martin F."/>
        </authorList>
    </citation>
    <scope>NUCLEOTIDE SEQUENCE [LARGE SCALE GENOMIC DNA]</scope>
    <source>
        <strain evidence="1 2">MD-312</strain>
    </source>
</reference>
<organism evidence="1 2">
    <name type="scientific">Hydnomerulius pinastri MD-312</name>
    <dbReference type="NCBI Taxonomy" id="994086"/>
    <lineage>
        <taxon>Eukaryota</taxon>
        <taxon>Fungi</taxon>
        <taxon>Dikarya</taxon>
        <taxon>Basidiomycota</taxon>
        <taxon>Agaricomycotina</taxon>
        <taxon>Agaricomycetes</taxon>
        <taxon>Agaricomycetidae</taxon>
        <taxon>Boletales</taxon>
        <taxon>Boletales incertae sedis</taxon>
        <taxon>Leucogyrophana</taxon>
    </lineage>
</organism>
<accession>A0A0C9WD90</accession>
<dbReference type="EMBL" id="KN839856">
    <property type="protein sequence ID" value="KIJ62267.1"/>
    <property type="molecule type" value="Genomic_DNA"/>
</dbReference>
<dbReference type="AlphaFoldDB" id="A0A0C9WD90"/>
<proteinExistence type="predicted"/>
<dbReference type="HOGENOM" id="CLU_2819477_0_0_1"/>
<feature type="non-terminal residue" evidence="1">
    <location>
        <position position="67"/>
    </location>
</feature>
<protein>
    <submittedName>
        <fullName evidence="1">Unplaced genomic scaffold scaffold_22, whole genome shotgun sequence</fullName>
    </submittedName>
</protein>